<dbReference type="EMBL" id="APGJ01000004">
    <property type="protein sequence ID" value="EYD72206.1"/>
    <property type="molecule type" value="Genomic_DNA"/>
</dbReference>
<reference evidence="2 3" key="1">
    <citation type="submission" date="2013-03" db="EMBL/GenBank/DDBJ databases">
        <authorList>
            <person name="Fiebig A."/>
            <person name="Goeker M."/>
            <person name="Klenk H.-P.P."/>
        </authorList>
    </citation>
    <scope>NUCLEOTIDE SEQUENCE [LARGE SCALE GENOMIC DNA]</scope>
    <source>
        <strain evidence="2 3">DSM 17492</strain>
    </source>
</reference>
<organism evidence="2 3">
    <name type="scientific">Limimaricola hongkongensis DSM 17492</name>
    <dbReference type="NCBI Taxonomy" id="1122180"/>
    <lineage>
        <taxon>Bacteria</taxon>
        <taxon>Pseudomonadati</taxon>
        <taxon>Pseudomonadota</taxon>
        <taxon>Alphaproteobacteria</taxon>
        <taxon>Rhodobacterales</taxon>
        <taxon>Paracoccaceae</taxon>
        <taxon>Limimaricola</taxon>
    </lineage>
</organism>
<comment type="caution">
    <text evidence="2">The sequence shown here is derived from an EMBL/GenBank/DDBJ whole genome shotgun (WGS) entry which is preliminary data.</text>
</comment>
<evidence type="ECO:0000313" key="2">
    <source>
        <dbReference type="EMBL" id="EYD72206.1"/>
    </source>
</evidence>
<keyword evidence="1" id="KW-0812">Transmembrane</keyword>
<dbReference type="eggNOG" id="ENOG50319HT">
    <property type="taxonomic scope" value="Bacteria"/>
</dbReference>
<dbReference type="STRING" id="1122180.Lokhon_00998"/>
<feature type="transmembrane region" description="Helical" evidence="1">
    <location>
        <begin position="6"/>
        <end position="30"/>
    </location>
</feature>
<dbReference type="PATRIC" id="fig|1122180.6.peg.991"/>
<keyword evidence="1" id="KW-1133">Transmembrane helix</keyword>
<evidence type="ECO:0008006" key="4">
    <source>
        <dbReference type="Google" id="ProtNLM"/>
    </source>
</evidence>
<evidence type="ECO:0000256" key="1">
    <source>
        <dbReference type="SAM" id="Phobius"/>
    </source>
</evidence>
<gene>
    <name evidence="2" type="ORF">Lokhon_00998</name>
</gene>
<dbReference type="AlphaFoldDB" id="A0A017HCV1"/>
<keyword evidence="1" id="KW-0472">Membrane</keyword>
<proteinExistence type="predicted"/>
<keyword evidence="3" id="KW-1185">Reference proteome</keyword>
<accession>A0A017HCV1</accession>
<protein>
    <recommendedName>
        <fullName evidence="4">GlsB/YeaQ/YmgE family stress response membrane protein</fullName>
    </recommendedName>
</protein>
<dbReference type="Proteomes" id="UP000025047">
    <property type="component" value="Unassembled WGS sequence"/>
</dbReference>
<dbReference type="RefSeq" id="WP_017928146.1">
    <property type="nucleotide sequence ID" value="NZ_KB822997.1"/>
</dbReference>
<feature type="transmembrane region" description="Helical" evidence="1">
    <location>
        <begin position="63"/>
        <end position="85"/>
    </location>
</feature>
<feature type="transmembrane region" description="Helical" evidence="1">
    <location>
        <begin position="37"/>
        <end position="57"/>
    </location>
</feature>
<dbReference type="HOGENOM" id="CLU_188447_0_0_5"/>
<name>A0A017HCV1_9RHOB</name>
<evidence type="ECO:0000313" key="3">
    <source>
        <dbReference type="Proteomes" id="UP000025047"/>
    </source>
</evidence>
<sequence>MEEVLQGIGIVALVVLALVGLAVGWLASLISGGRRRALYMGVGALAAMATPFVLAALGVTVLAAGGLLLVVVVALIGAGLALALLRAIAK</sequence>